<dbReference type="InterPro" id="IPR009045">
    <property type="entry name" value="Zn_M74/Hedgehog-like"/>
</dbReference>
<dbReference type="InterPro" id="IPR058193">
    <property type="entry name" value="VanY/YodJ_core_dom"/>
</dbReference>
<dbReference type="RefSeq" id="WP_089966189.1">
    <property type="nucleotide sequence ID" value="NZ_CP071376.1"/>
</dbReference>
<proteinExistence type="predicted"/>
<dbReference type="Gene3D" id="3.30.1380.10">
    <property type="match status" value="1"/>
</dbReference>
<dbReference type="Proteomes" id="UP000198597">
    <property type="component" value="Unassembled WGS sequence"/>
</dbReference>
<organism evidence="2 3">
    <name type="scientific">Clostridium gasigenes</name>
    <dbReference type="NCBI Taxonomy" id="94869"/>
    <lineage>
        <taxon>Bacteria</taxon>
        <taxon>Bacillati</taxon>
        <taxon>Bacillota</taxon>
        <taxon>Clostridia</taxon>
        <taxon>Eubacteriales</taxon>
        <taxon>Clostridiaceae</taxon>
        <taxon>Clostridium</taxon>
    </lineage>
</organism>
<dbReference type="GO" id="GO:0004180">
    <property type="term" value="F:carboxypeptidase activity"/>
    <property type="evidence" value="ECO:0007669"/>
    <property type="project" value="UniProtKB-KW"/>
</dbReference>
<dbReference type="GO" id="GO:0006508">
    <property type="term" value="P:proteolysis"/>
    <property type="evidence" value="ECO:0007669"/>
    <property type="project" value="InterPro"/>
</dbReference>
<dbReference type="EMBL" id="FNJM01000001">
    <property type="protein sequence ID" value="SDO93842.1"/>
    <property type="molecule type" value="Genomic_DNA"/>
</dbReference>
<keyword evidence="2" id="KW-0378">Hydrolase</keyword>
<dbReference type="STRING" id="94869.SAMN04488529_101878"/>
<dbReference type="AlphaFoldDB" id="A0A1H0NM67"/>
<feature type="domain" description="D-alanyl-D-alanine carboxypeptidase-like core" evidence="1">
    <location>
        <begin position="91"/>
        <end position="213"/>
    </location>
</feature>
<evidence type="ECO:0000313" key="2">
    <source>
        <dbReference type="EMBL" id="SDO93842.1"/>
    </source>
</evidence>
<dbReference type="CDD" id="cd14852">
    <property type="entry name" value="LD-carboxypeptidase"/>
    <property type="match status" value="1"/>
</dbReference>
<dbReference type="InterPro" id="IPR003709">
    <property type="entry name" value="VanY-like_core_dom"/>
</dbReference>
<reference evidence="2 3" key="1">
    <citation type="submission" date="2016-10" db="EMBL/GenBank/DDBJ databases">
        <authorList>
            <person name="de Groot N.N."/>
        </authorList>
    </citation>
    <scope>NUCLEOTIDE SEQUENCE [LARGE SCALE GENOMIC DNA]</scope>
    <source>
        <strain evidence="2 3">DSM 12272</strain>
    </source>
</reference>
<dbReference type="PANTHER" id="PTHR34385:SF1">
    <property type="entry name" value="PEPTIDOGLYCAN L-ALANYL-D-GLUTAMATE ENDOPEPTIDASE CWLK"/>
    <property type="match status" value="1"/>
</dbReference>
<dbReference type="Pfam" id="PF02557">
    <property type="entry name" value="VanY"/>
    <property type="match status" value="1"/>
</dbReference>
<dbReference type="SUPFAM" id="SSF55166">
    <property type="entry name" value="Hedgehog/DD-peptidase"/>
    <property type="match status" value="1"/>
</dbReference>
<name>A0A1H0NM67_9CLOT</name>
<dbReference type="PANTHER" id="PTHR34385">
    <property type="entry name" value="D-ALANYL-D-ALANINE CARBOXYPEPTIDASE"/>
    <property type="match status" value="1"/>
</dbReference>
<evidence type="ECO:0000313" key="3">
    <source>
        <dbReference type="Proteomes" id="UP000198597"/>
    </source>
</evidence>
<protein>
    <submittedName>
        <fullName evidence="2">D-alanyl-D-alanine carboxypeptidase</fullName>
    </submittedName>
</protein>
<sequence length="230" mass="26066">MKKNKLLQLLVVGCITLLTFNGCTNNKNNVENIDNSNEPSEDIEKGESNVEYNPMLMMVNDKHWLDESFVPANLEKVNIPFSGASSDEEMHMEYEGAKAVEKLVDGALKDGIALYGISGYRSYQLQQNIYDINIANNGQEYTNNYVAIPGRSEHQMGLAIDLGDESGNLIKTGTEVEWVRENAHLYGFIVRYPKGKEDITGYKYEAWHIRYVGISVATEIYNRNIAFEEY</sequence>
<dbReference type="GeneID" id="65311027"/>
<keyword evidence="2" id="KW-0121">Carboxypeptidase</keyword>
<accession>A0A1H0NM67</accession>
<keyword evidence="3" id="KW-1185">Reference proteome</keyword>
<gene>
    <name evidence="2" type="ORF">SAMN04488529_101878</name>
</gene>
<keyword evidence="2" id="KW-0645">Protease</keyword>
<dbReference type="InterPro" id="IPR052179">
    <property type="entry name" value="DD-CPase-like"/>
</dbReference>
<dbReference type="OrthoDB" id="9792074at2"/>
<evidence type="ECO:0000259" key="1">
    <source>
        <dbReference type="Pfam" id="PF02557"/>
    </source>
</evidence>